<dbReference type="EMBL" id="JACVDC010000001">
    <property type="protein sequence ID" value="MBC9794399.1"/>
    <property type="molecule type" value="Genomic_DNA"/>
</dbReference>
<name>A0A926JNG1_9FLAO</name>
<evidence type="ECO:0000313" key="2">
    <source>
        <dbReference type="Proteomes" id="UP000653730"/>
    </source>
</evidence>
<dbReference type="Proteomes" id="UP000653730">
    <property type="component" value="Unassembled WGS sequence"/>
</dbReference>
<protein>
    <submittedName>
        <fullName evidence="1">Uncharacterized protein</fullName>
    </submittedName>
</protein>
<evidence type="ECO:0000313" key="1">
    <source>
        <dbReference type="EMBL" id="MBC9794399.1"/>
    </source>
</evidence>
<organism evidence="1 2">
    <name type="scientific">Sinomicrobium weinanense</name>
    <dbReference type="NCBI Taxonomy" id="2842200"/>
    <lineage>
        <taxon>Bacteria</taxon>
        <taxon>Pseudomonadati</taxon>
        <taxon>Bacteroidota</taxon>
        <taxon>Flavobacteriia</taxon>
        <taxon>Flavobacteriales</taxon>
        <taxon>Flavobacteriaceae</taxon>
        <taxon>Sinomicrobium</taxon>
    </lineage>
</organism>
<dbReference type="RefSeq" id="WP_187963555.1">
    <property type="nucleotide sequence ID" value="NZ_JACVDC010000001.1"/>
</dbReference>
<sequence length="64" mass="6902">MENLENYGVRELYQDELVDVNGGINLGDAITLLNGILNIVMGFMEAAVQAVEDYVNSILEGGLA</sequence>
<dbReference type="AlphaFoldDB" id="A0A926JNG1"/>
<gene>
    <name evidence="1" type="ORF">IBL28_00350</name>
</gene>
<keyword evidence="2" id="KW-1185">Reference proteome</keyword>
<reference evidence="1 2" key="1">
    <citation type="submission" date="2020-09" db="EMBL/GenBank/DDBJ databases">
        <title>Sinomicrobium weinanense sp. nov., a halophilic bacteria isolated from saline-alkali soil.</title>
        <authorList>
            <person name="Wu P."/>
            <person name="Ren H."/>
            <person name="Mei Y."/>
            <person name="Liang Y."/>
            <person name="Chen Z."/>
        </authorList>
    </citation>
    <scope>NUCLEOTIDE SEQUENCE [LARGE SCALE GENOMIC DNA]</scope>
    <source>
        <strain evidence="1 2">FJxs</strain>
    </source>
</reference>
<accession>A0A926JNG1</accession>
<comment type="caution">
    <text evidence="1">The sequence shown here is derived from an EMBL/GenBank/DDBJ whole genome shotgun (WGS) entry which is preliminary data.</text>
</comment>
<proteinExistence type="predicted"/>